<keyword evidence="1" id="KW-0175">Coiled coil</keyword>
<dbReference type="RefSeq" id="WP_053796259.1">
    <property type="nucleotide sequence ID" value="NZ_JXCZ01000007.1"/>
</dbReference>
<reference evidence="3 4" key="1">
    <citation type="journal article" date="2015" name="Genome Biol. Evol.">
        <title>Functionally Structured Genomes in Lactobacillus kunkeei Colonizing the Honey Crop and Food Products of Honeybees and Stingless Bees.</title>
        <authorList>
            <person name="Tamarit D."/>
            <person name="Ellegaard K.M."/>
            <person name="Wikander J."/>
            <person name="Olofsson T."/>
            <person name="Vasquez A."/>
            <person name="Andersson S.G."/>
        </authorList>
    </citation>
    <scope>NUCLEOTIDE SEQUENCE [LARGE SCALE GENOMIC DNA]</scope>
    <source>
        <strain evidence="3 4">LAla</strain>
    </source>
</reference>
<protein>
    <recommendedName>
        <fullName evidence="5">Extracellular protein</fullName>
    </recommendedName>
</protein>
<name>A0A0N0CU19_9LACO</name>
<evidence type="ECO:0008006" key="5">
    <source>
        <dbReference type="Google" id="ProtNLM"/>
    </source>
</evidence>
<proteinExistence type="predicted"/>
<dbReference type="EMBL" id="JXCZ01000007">
    <property type="protein sequence ID" value="KOY79695.1"/>
    <property type="molecule type" value="Genomic_DNA"/>
</dbReference>
<dbReference type="SUPFAM" id="SSF69322">
    <property type="entry name" value="Tricorn protease domain 2"/>
    <property type="match status" value="1"/>
</dbReference>
<accession>A0A0N0CU19</accession>
<evidence type="ECO:0000256" key="1">
    <source>
        <dbReference type="SAM" id="Coils"/>
    </source>
</evidence>
<organism evidence="3 4">
    <name type="scientific">Apilactobacillus kunkeei</name>
    <dbReference type="NCBI Taxonomy" id="148814"/>
    <lineage>
        <taxon>Bacteria</taxon>
        <taxon>Bacillati</taxon>
        <taxon>Bacillota</taxon>
        <taxon>Bacilli</taxon>
        <taxon>Lactobacillales</taxon>
        <taxon>Lactobacillaceae</taxon>
        <taxon>Apilactobacillus</taxon>
    </lineage>
</organism>
<feature type="region of interest" description="Disordered" evidence="2">
    <location>
        <begin position="40"/>
        <end position="70"/>
    </location>
</feature>
<feature type="compositionally biased region" description="Basic and acidic residues" evidence="2">
    <location>
        <begin position="40"/>
        <end position="54"/>
    </location>
</feature>
<evidence type="ECO:0000313" key="4">
    <source>
        <dbReference type="Proteomes" id="UP000037749"/>
    </source>
</evidence>
<evidence type="ECO:0000313" key="3">
    <source>
        <dbReference type="EMBL" id="KOY79695.1"/>
    </source>
</evidence>
<sequence>MKKLRNLFLLLTIVAMLISLPSIDFGIKVSADANSSSNIIDDKDSEAIDGDSSKPNEGTQKTGDKFNDNKTISDSINTDGIATTTSDNAYVDNNTKYHIIDTKLPKMTPTWGNYTHVRNMDVPSNYTSIDSINTGSTTFKTKWFLPEGFHVSPEEHGNYQGGIIANNSIYFVESAGTNTNKGAIVKIGLDALDKLGIDDSTQQNILAKVFNFFNRNSAYGSDHSKSLSDFIVDTDVYRKDNDNIQQKITDMKNEIAAANLNIKNNQQTFNNATKLAKNQLTKTVKANRKTVKSNRKAIKVNRKAAKKLNKSLKKALKKRHTKAKIIKKLKKQIAKINKSITKLNKQNTKLNNAYKKLNAQKNNMQKLTPKAFKTYNRVKQAQGKLIDKDNKEIDAFNAKIDHNNREIDSISQRNDLFSKYFDLSKLLTISPVTNIGHGQTLSYNPSNNHVYLAQDDKLGVVGDDFYNQVTEMDAETMNPVHVYRFKLNNKGHYYAVHTLTFDNDGNAYFGVRGGPKKMKGTYTLFHGTMNENGIQFTPVKGLIKWPGSFNQQVTYNRNNNRLYLLSNDMIISIPVDEVRNDNIQPQDVHYTTFGTNREFESLSFDSSGYGYLVVLWKSEVLKSTTPID</sequence>
<feature type="coiled-coil region" evidence="1">
    <location>
        <begin position="326"/>
        <end position="367"/>
    </location>
</feature>
<evidence type="ECO:0000256" key="2">
    <source>
        <dbReference type="SAM" id="MobiDB-lite"/>
    </source>
</evidence>
<dbReference type="Proteomes" id="UP000037749">
    <property type="component" value="Unassembled WGS sequence"/>
</dbReference>
<feature type="coiled-coil region" evidence="1">
    <location>
        <begin position="234"/>
        <end position="268"/>
    </location>
</feature>
<gene>
    <name evidence="3" type="ORF">RZ72_07530</name>
</gene>
<dbReference type="AlphaFoldDB" id="A0A0N0CU19"/>
<dbReference type="PATRIC" id="fig|148814.9.peg.257"/>
<comment type="caution">
    <text evidence="3">The sequence shown here is derived from an EMBL/GenBank/DDBJ whole genome shotgun (WGS) entry which is preliminary data.</text>
</comment>